<sequence>MATIARAPPAALPGRQTWSVKAPVPVAGSFRRDCRAAAGYKARIESVNEDQSKEYKIQKLAEILYTSPETVSNIVRLRPGLLCPDSQWFEERIMHLSYRYQVPERTAAQYALENPALLFNRL</sequence>
<dbReference type="OrthoDB" id="524277at2759"/>
<proteinExistence type="predicted"/>
<name>A8J6N2_CHLRE</name>
<accession>A8J6N2</accession>
<dbReference type="PaxDb" id="3055-EDP00499"/>
<evidence type="ECO:0000313" key="1">
    <source>
        <dbReference type="EMBL" id="PNW70573.1"/>
    </source>
</evidence>
<dbReference type="EMBL" id="CM008978">
    <property type="protein sequence ID" value="PNW70573.1"/>
    <property type="molecule type" value="Genomic_DNA"/>
</dbReference>
<keyword evidence="2" id="KW-1185">Reference proteome</keyword>
<dbReference type="InParanoid" id="A8J6N2"/>
<reference evidence="1 2" key="1">
    <citation type="journal article" date="2007" name="Science">
        <title>The Chlamydomonas genome reveals the evolution of key animal and plant functions.</title>
        <authorList>
            <person name="Merchant S.S."/>
            <person name="Prochnik S.E."/>
            <person name="Vallon O."/>
            <person name="Harris E.H."/>
            <person name="Karpowicz S.J."/>
            <person name="Witman G.B."/>
            <person name="Terry A."/>
            <person name="Salamov A."/>
            <person name="Fritz-Laylin L.K."/>
            <person name="Marechal-Drouard L."/>
            <person name="Marshall W.F."/>
            <person name="Qu L.H."/>
            <person name="Nelson D.R."/>
            <person name="Sanderfoot A.A."/>
            <person name="Spalding M.H."/>
            <person name="Kapitonov V.V."/>
            <person name="Ren Q."/>
            <person name="Ferris P."/>
            <person name="Lindquist E."/>
            <person name="Shapiro H."/>
            <person name="Lucas S.M."/>
            <person name="Grimwood J."/>
            <person name="Schmutz J."/>
            <person name="Cardol P."/>
            <person name="Cerutti H."/>
            <person name="Chanfreau G."/>
            <person name="Chen C.L."/>
            <person name="Cognat V."/>
            <person name="Croft M.T."/>
            <person name="Dent R."/>
            <person name="Dutcher S."/>
            <person name="Fernandez E."/>
            <person name="Fukuzawa H."/>
            <person name="Gonzalez-Ballester D."/>
            <person name="Gonzalez-Halphen D."/>
            <person name="Hallmann A."/>
            <person name="Hanikenne M."/>
            <person name="Hippler M."/>
            <person name="Inwood W."/>
            <person name="Jabbari K."/>
            <person name="Kalanon M."/>
            <person name="Kuras R."/>
            <person name="Lefebvre P.A."/>
            <person name="Lemaire S.D."/>
            <person name="Lobanov A.V."/>
            <person name="Lohr M."/>
            <person name="Manuell A."/>
            <person name="Meier I."/>
            <person name="Mets L."/>
            <person name="Mittag M."/>
            <person name="Mittelmeier T."/>
            <person name="Moroney J.V."/>
            <person name="Moseley J."/>
            <person name="Napoli C."/>
            <person name="Nedelcu A.M."/>
            <person name="Niyogi K."/>
            <person name="Novoselov S.V."/>
            <person name="Paulsen I.T."/>
            <person name="Pazour G."/>
            <person name="Purton S."/>
            <person name="Ral J.P."/>
            <person name="Riano-Pachon D.M."/>
            <person name="Riekhof W."/>
            <person name="Rymarquis L."/>
            <person name="Schroda M."/>
            <person name="Stern D."/>
            <person name="Umen J."/>
            <person name="Willows R."/>
            <person name="Wilson N."/>
            <person name="Zimmer S.L."/>
            <person name="Allmer J."/>
            <person name="Balk J."/>
            <person name="Bisova K."/>
            <person name="Chen C.J."/>
            <person name="Elias M."/>
            <person name="Gendler K."/>
            <person name="Hauser C."/>
            <person name="Lamb M.R."/>
            <person name="Ledford H."/>
            <person name="Long J.C."/>
            <person name="Minagawa J."/>
            <person name="Page M.D."/>
            <person name="Pan J."/>
            <person name="Pootakham W."/>
            <person name="Roje S."/>
            <person name="Rose A."/>
            <person name="Stahlberg E."/>
            <person name="Terauchi A.M."/>
            <person name="Yang P."/>
            <person name="Ball S."/>
            <person name="Bowler C."/>
            <person name="Dieckmann C.L."/>
            <person name="Gladyshev V.N."/>
            <person name="Green P."/>
            <person name="Jorgensen R."/>
            <person name="Mayfield S."/>
            <person name="Mueller-Roeber B."/>
            <person name="Rajamani S."/>
            <person name="Sayre R.T."/>
            <person name="Brokstein P."/>
            <person name="Dubchak I."/>
            <person name="Goodstein D."/>
            <person name="Hornick L."/>
            <person name="Huang Y.W."/>
            <person name="Jhaveri J."/>
            <person name="Luo Y."/>
            <person name="Martinez D."/>
            <person name="Ngau W.C."/>
            <person name="Otillar B."/>
            <person name="Poliakov A."/>
            <person name="Porter A."/>
            <person name="Szajkowski L."/>
            <person name="Werner G."/>
            <person name="Zhou K."/>
            <person name="Grigoriev I.V."/>
            <person name="Rokhsar D.S."/>
            <person name="Grossman A.R."/>
        </authorList>
    </citation>
    <scope>NUCLEOTIDE SEQUENCE [LARGE SCALE GENOMIC DNA]</scope>
    <source>
        <strain evidence="2">CC-503</strain>
    </source>
</reference>
<dbReference type="KEGG" id="cre:CHLRE_17g725500v5"/>
<dbReference type="Gramene" id="PNW70573">
    <property type="protein sequence ID" value="PNW70573"/>
    <property type="gene ID" value="CHLRE_17g725500v5"/>
</dbReference>
<dbReference type="RefSeq" id="XP_001697244.1">
    <property type="nucleotide sequence ID" value="XM_001697192.2"/>
</dbReference>
<dbReference type="GeneID" id="5722772"/>
<dbReference type="AlphaFoldDB" id="A8J6N2"/>
<organism evidence="1 2">
    <name type="scientific">Chlamydomonas reinhardtii</name>
    <name type="common">Chlamydomonas smithii</name>
    <dbReference type="NCBI Taxonomy" id="3055"/>
    <lineage>
        <taxon>Eukaryota</taxon>
        <taxon>Viridiplantae</taxon>
        <taxon>Chlorophyta</taxon>
        <taxon>core chlorophytes</taxon>
        <taxon>Chlorophyceae</taxon>
        <taxon>CS clade</taxon>
        <taxon>Chlamydomonadales</taxon>
        <taxon>Chlamydomonadaceae</taxon>
        <taxon>Chlamydomonas</taxon>
    </lineage>
</organism>
<dbReference type="Proteomes" id="UP000006906">
    <property type="component" value="Chromosome 17"/>
</dbReference>
<protein>
    <submittedName>
        <fullName evidence="1">Uncharacterized protein</fullName>
    </submittedName>
</protein>
<evidence type="ECO:0000313" key="2">
    <source>
        <dbReference type="Proteomes" id="UP000006906"/>
    </source>
</evidence>
<dbReference type="HOGENOM" id="CLU_2030001_0_0_1"/>
<gene>
    <name evidence="1" type="ORF">CHLRE_17g725500v5</name>
</gene>